<evidence type="ECO:0000256" key="2">
    <source>
        <dbReference type="SAM" id="SignalP"/>
    </source>
</evidence>
<dbReference type="Proteomes" id="UP000887575">
    <property type="component" value="Unassembled WGS sequence"/>
</dbReference>
<feature type="signal peptide" evidence="2">
    <location>
        <begin position="1"/>
        <end position="18"/>
    </location>
</feature>
<evidence type="ECO:0000256" key="1">
    <source>
        <dbReference type="SAM" id="MobiDB-lite"/>
    </source>
</evidence>
<proteinExistence type="predicted"/>
<reference evidence="4" key="1">
    <citation type="submission" date="2024-02" db="UniProtKB">
        <authorList>
            <consortium name="WormBaseParasite"/>
        </authorList>
    </citation>
    <scope>IDENTIFICATION</scope>
</reference>
<evidence type="ECO:0000313" key="3">
    <source>
        <dbReference type="Proteomes" id="UP000887575"/>
    </source>
</evidence>
<sequence length="447" mass="49233">MLLYYFTLIIVFIGNAGAKTRIVTLTTQRESLVIYGGKLTDYPLLAVEAECPDNECRVLVEFAITNIKNTTFTLFSQDGLYTYAHETIAPVFNLSTPVSFLSDSKSDPNFVVSFRLWRGNEVGWLPTVLTPVNENGTGLVELDGAKTRATTLALERHDHPVLKILIPQVSEGCAMHVYAGGLPSAESIANSDTLLFKFDGSAPFQNSFLKNEVITVWVPENCTASLKYHAIKPETLEVGTFKPSVGVLTSYEWKDPFADTALYNESLDFYLLGDEGEPNRTIYLVVQTNPSSDGFLWIELATASGNPIWEANITTTESFTCRAHGQSLSAKWQPGFEEISQGFSIFYWIVDGDEPIHSSTHSSRIPSTTTMKTTESASTTDDRETDGEISEKTTIPTIVTKATGKTVPTTIHPKTTTTLKTSAAHKKQANHNLLSTMICILILVFIN</sequence>
<keyword evidence="3" id="KW-1185">Reference proteome</keyword>
<evidence type="ECO:0000313" key="4">
    <source>
        <dbReference type="WBParaSite" id="MBELARI_LOCUS10200"/>
    </source>
</evidence>
<accession>A0AAF3E8G2</accession>
<feature type="compositionally biased region" description="Low complexity" evidence="1">
    <location>
        <begin position="367"/>
        <end position="379"/>
    </location>
</feature>
<dbReference type="AlphaFoldDB" id="A0AAF3E8G2"/>
<protein>
    <submittedName>
        <fullName evidence="4">Uncharacterized protein</fullName>
    </submittedName>
</protein>
<keyword evidence="2" id="KW-0732">Signal</keyword>
<name>A0AAF3E8G2_9BILA</name>
<organism evidence="3 4">
    <name type="scientific">Mesorhabditis belari</name>
    <dbReference type="NCBI Taxonomy" id="2138241"/>
    <lineage>
        <taxon>Eukaryota</taxon>
        <taxon>Metazoa</taxon>
        <taxon>Ecdysozoa</taxon>
        <taxon>Nematoda</taxon>
        <taxon>Chromadorea</taxon>
        <taxon>Rhabditida</taxon>
        <taxon>Rhabditina</taxon>
        <taxon>Rhabditomorpha</taxon>
        <taxon>Rhabditoidea</taxon>
        <taxon>Rhabditidae</taxon>
        <taxon>Mesorhabditinae</taxon>
        <taxon>Mesorhabditis</taxon>
    </lineage>
</organism>
<dbReference type="WBParaSite" id="MBELARI_LOCUS10200">
    <property type="protein sequence ID" value="MBELARI_LOCUS10200"/>
    <property type="gene ID" value="MBELARI_LOCUS10200"/>
</dbReference>
<feature type="chain" id="PRO_5042097277" evidence="2">
    <location>
        <begin position="19"/>
        <end position="447"/>
    </location>
</feature>
<feature type="region of interest" description="Disordered" evidence="1">
    <location>
        <begin position="358"/>
        <end position="388"/>
    </location>
</feature>